<dbReference type="Proteomes" id="UP000095287">
    <property type="component" value="Unplaced"/>
</dbReference>
<name>A0A1I7Z6R7_9BILA</name>
<organism evidence="1 2">
    <name type="scientific">Steinernema glaseri</name>
    <dbReference type="NCBI Taxonomy" id="37863"/>
    <lineage>
        <taxon>Eukaryota</taxon>
        <taxon>Metazoa</taxon>
        <taxon>Ecdysozoa</taxon>
        <taxon>Nematoda</taxon>
        <taxon>Chromadorea</taxon>
        <taxon>Rhabditida</taxon>
        <taxon>Tylenchina</taxon>
        <taxon>Panagrolaimomorpha</taxon>
        <taxon>Strongyloidoidea</taxon>
        <taxon>Steinernematidae</taxon>
        <taxon>Steinernema</taxon>
    </lineage>
</organism>
<dbReference type="AlphaFoldDB" id="A0A1I7Z6R7"/>
<protein>
    <submittedName>
        <fullName evidence="2">Endo/exonuclease/phosphatase domain-containing protein</fullName>
    </submittedName>
</protein>
<dbReference type="InterPro" id="IPR036691">
    <property type="entry name" value="Endo/exonu/phosph_ase_sf"/>
</dbReference>
<proteinExistence type="predicted"/>
<keyword evidence="1" id="KW-1185">Reference proteome</keyword>
<dbReference type="SUPFAM" id="SSF56219">
    <property type="entry name" value="DNase I-like"/>
    <property type="match status" value="1"/>
</dbReference>
<accession>A0A1I7Z6R7</accession>
<evidence type="ECO:0000313" key="1">
    <source>
        <dbReference type="Proteomes" id="UP000095287"/>
    </source>
</evidence>
<dbReference type="WBParaSite" id="L893_g23335.t1">
    <property type="protein sequence ID" value="L893_g23335.t1"/>
    <property type="gene ID" value="L893_g23335"/>
</dbReference>
<reference evidence="2" key="1">
    <citation type="submission" date="2016-11" db="UniProtKB">
        <authorList>
            <consortium name="WormBaseParasite"/>
        </authorList>
    </citation>
    <scope>IDENTIFICATION</scope>
</reference>
<evidence type="ECO:0000313" key="2">
    <source>
        <dbReference type="WBParaSite" id="L893_g23335.t1"/>
    </source>
</evidence>
<sequence length="77" mass="8692">DLSTYHTKEGMNPDFIFYSVASTKLDRSVLQVKEAGLRLVRRLELPDISEANATFGPWPHAYTPSDHVPLLVDFAFV</sequence>
<dbReference type="Gene3D" id="3.60.10.10">
    <property type="entry name" value="Endonuclease/exonuclease/phosphatase"/>
    <property type="match status" value="1"/>
</dbReference>